<sequence length="186" mass="20295">MVPSHQGKLTANQKGEAQAKDRVQRWTKPPPGWTKLNIDGAFSEGNKIGGAGMILRDEEGQLIFSSRHYLRTCSSALEAELAACLEGISIARAWSELSMIVELDCSCAVQMIVEEGIDRSPHATLAMQLKQALGEIGEHVISHVVRSRNALADALARLGRINHRTAVWLRGIPEEVDTLCKEDSVG</sequence>
<dbReference type="InterPro" id="IPR012337">
    <property type="entry name" value="RNaseH-like_sf"/>
</dbReference>
<keyword evidence="4" id="KW-1185">Reference proteome</keyword>
<dbReference type="CDD" id="cd06222">
    <property type="entry name" value="RNase_H_like"/>
    <property type="match status" value="1"/>
</dbReference>
<dbReference type="Gramene" id="HORVU.MOREX.r3.1HG0085220.1">
    <property type="protein sequence ID" value="HORVU.MOREX.r3.1HG0085220.1.CDS1"/>
    <property type="gene ID" value="HORVU.MOREX.r3.1HG0085220"/>
</dbReference>
<evidence type="ECO:0000259" key="2">
    <source>
        <dbReference type="PROSITE" id="PS50879"/>
    </source>
</evidence>
<dbReference type="SUPFAM" id="SSF53098">
    <property type="entry name" value="Ribonuclease H-like"/>
    <property type="match status" value="1"/>
</dbReference>
<dbReference type="GO" id="GO:0004523">
    <property type="term" value="F:RNA-DNA hybrid ribonuclease activity"/>
    <property type="evidence" value="ECO:0007669"/>
    <property type="project" value="InterPro"/>
</dbReference>
<dbReference type="SMR" id="A0A8I6WMG3"/>
<accession>A0A8I6WMG3</accession>
<reference evidence="3" key="3">
    <citation type="submission" date="2022-01" db="UniProtKB">
        <authorList>
            <consortium name="EnsemblPlants"/>
        </authorList>
    </citation>
    <scope>IDENTIFICATION</scope>
    <source>
        <strain evidence="3">subsp. vulgare</strain>
    </source>
</reference>
<dbReference type="Proteomes" id="UP000011116">
    <property type="component" value="Chromosome 1H"/>
</dbReference>
<evidence type="ECO:0000313" key="4">
    <source>
        <dbReference type="Proteomes" id="UP000011116"/>
    </source>
</evidence>
<dbReference type="EnsemblPlants" id="HORVU.MOREX.r3.1HG0085220.1">
    <property type="protein sequence ID" value="HORVU.MOREX.r3.1HG0085220.1.CDS1"/>
    <property type="gene ID" value="HORVU.MOREX.r3.1HG0085220"/>
</dbReference>
<feature type="region of interest" description="Disordered" evidence="1">
    <location>
        <begin position="1"/>
        <end position="30"/>
    </location>
</feature>
<dbReference type="PANTHER" id="PTHR47074:SF76">
    <property type="entry name" value="RNASE H TYPE-1 DOMAIN-CONTAINING PROTEIN"/>
    <property type="match status" value="1"/>
</dbReference>
<evidence type="ECO:0000256" key="1">
    <source>
        <dbReference type="SAM" id="MobiDB-lite"/>
    </source>
</evidence>
<name>A0A8I6WMG3_HORVV</name>
<protein>
    <recommendedName>
        <fullName evidence="2">RNase H type-1 domain-containing protein</fullName>
    </recommendedName>
</protein>
<dbReference type="InterPro" id="IPR002156">
    <property type="entry name" value="RNaseH_domain"/>
</dbReference>
<proteinExistence type="predicted"/>
<reference evidence="4" key="1">
    <citation type="journal article" date="2012" name="Nature">
        <title>A physical, genetic and functional sequence assembly of the barley genome.</title>
        <authorList>
            <consortium name="The International Barley Genome Sequencing Consortium"/>
            <person name="Mayer K.F."/>
            <person name="Waugh R."/>
            <person name="Brown J.W."/>
            <person name="Schulman A."/>
            <person name="Langridge P."/>
            <person name="Platzer M."/>
            <person name="Fincher G.B."/>
            <person name="Muehlbauer G.J."/>
            <person name="Sato K."/>
            <person name="Close T.J."/>
            <person name="Wise R.P."/>
            <person name="Stein N."/>
        </authorList>
    </citation>
    <scope>NUCLEOTIDE SEQUENCE [LARGE SCALE GENOMIC DNA]</scope>
    <source>
        <strain evidence="4">cv. Morex</strain>
    </source>
</reference>
<dbReference type="GO" id="GO:0003676">
    <property type="term" value="F:nucleic acid binding"/>
    <property type="evidence" value="ECO:0007669"/>
    <property type="project" value="InterPro"/>
</dbReference>
<dbReference type="Gene3D" id="3.30.420.10">
    <property type="entry name" value="Ribonuclease H-like superfamily/Ribonuclease H"/>
    <property type="match status" value="1"/>
</dbReference>
<dbReference type="InterPro" id="IPR052929">
    <property type="entry name" value="RNase_H-like_EbsB-rel"/>
</dbReference>
<dbReference type="Pfam" id="PF13456">
    <property type="entry name" value="RVT_3"/>
    <property type="match status" value="1"/>
</dbReference>
<dbReference type="AlphaFoldDB" id="A0A8I6WMG3"/>
<evidence type="ECO:0000313" key="3">
    <source>
        <dbReference type="EnsemblPlants" id="HORVU.MOREX.r3.1HG0085220.1.CDS1"/>
    </source>
</evidence>
<dbReference type="InterPro" id="IPR044730">
    <property type="entry name" value="RNase_H-like_dom_plant"/>
</dbReference>
<organism evidence="3 4">
    <name type="scientific">Hordeum vulgare subsp. vulgare</name>
    <name type="common">Domesticated barley</name>
    <dbReference type="NCBI Taxonomy" id="112509"/>
    <lineage>
        <taxon>Eukaryota</taxon>
        <taxon>Viridiplantae</taxon>
        <taxon>Streptophyta</taxon>
        <taxon>Embryophyta</taxon>
        <taxon>Tracheophyta</taxon>
        <taxon>Spermatophyta</taxon>
        <taxon>Magnoliopsida</taxon>
        <taxon>Liliopsida</taxon>
        <taxon>Poales</taxon>
        <taxon>Poaceae</taxon>
        <taxon>BOP clade</taxon>
        <taxon>Pooideae</taxon>
        <taxon>Triticodae</taxon>
        <taxon>Triticeae</taxon>
        <taxon>Hordeinae</taxon>
        <taxon>Hordeum</taxon>
    </lineage>
</organism>
<dbReference type="InterPro" id="IPR036397">
    <property type="entry name" value="RNaseH_sf"/>
</dbReference>
<feature type="domain" description="RNase H type-1" evidence="2">
    <location>
        <begin position="30"/>
        <end position="161"/>
    </location>
</feature>
<reference evidence="3" key="2">
    <citation type="submission" date="2020-10" db="EMBL/GenBank/DDBJ databases">
        <authorList>
            <person name="Scholz U."/>
            <person name="Mascher M."/>
            <person name="Fiebig A."/>
        </authorList>
    </citation>
    <scope>NUCLEOTIDE SEQUENCE [LARGE SCALE GENOMIC DNA]</scope>
    <source>
        <strain evidence="3">cv. Morex</strain>
    </source>
</reference>
<dbReference type="PANTHER" id="PTHR47074">
    <property type="entry name" value="BNAC02G40300D PROTEIN"/>
    <property type="match status" value="1"/>
</dbReference>
<dbReference type="PROSITE" id="PS50879">
    <property type="entry name" value="RNASE_H_1"/>
    <property type="match status" value="1"/>
</dbReference>